<protein>
    <submittedName>
        <fullName evidence="1">Uncharacterized protein</fullName>
    </submittedName>
</protein>
<dbReference type="AlphaFoldDB" id="D3AQX9"/>
<accession>D3AQX9</accession>
<gene>
    <name evidence="1" type="ORF">CLOSTHATH_06035</name>
</gene>
<evidence type="ECO:0000313" key="2">
    <source>
        <dbReference type="Proteomes" id="UP000004968"/>
    </source>
</evidence>
<evidence type="ECO:0000313" key="1">
    <source>
        <dbReference type="EMBL" id="EFC95779.1"/>
    </source>
</evidence>
<sequence length="43" mass="4674">MGMIFTGYFPGFFCDRGVRLSGARAWLSSSLWSNSKVQTGSPA</sequence>
<proteinExistence type="predicted"/>
<name>D3AQX9_9FIRM</name>
<organism evidence="1 2">
    <name type="scientific">Hungatella hathewayi DSM 13479</name>
    <dbReference type="NCBI Taxonomy" id="566550"/>
    <lineage>
        <taxon>Bacteria</taxon>
        <taxon>Bacillati</taxon>
        <taxon>Bacillota</taxon>
        <taxon>Clostridia</taxon>
        <taxon>Lachnospirales</taxon>
        <taxon>Lachnospiraceae</taxon>
        <taxon>Hungatella</taxon>
    </lineage>
</organism>
<comment type="caution">
    <text evidence="1">The sequence shown here is derived from an EMBL/GenBank/DDBJ whole genome shotgun (WGS) entry which is preliminary data.</text>
</comment>
<reference evidence="1 2" key="1">
    <citation type="submission" date="2010-01" db="EMBL/GenBank/DDBJ databases">
        <authorList>
            <person name="Weinstock G."/>
            <person name="Sodergren E."/>
            <person name="Clifton S."/>
            <person name="Fulton L."/>
            <person name="Fulton B."/>
            <person name="Courtney L."/>
            <person name="Fronick C."/>
            <person name="Harrison M."/>
            <person name="Strong C."/>
            <person name="Farmer C."/>
            <person name="Delahaunty K."/>
            <person name="Markovic C."/>
            <person name="Hall O."/>
            <person name="Minx P."/>
            <person name="Tomlinson C."/>
            <person name="Mitreva M."/>
            <person name="Nelson J."/>
            <person name="Hou S."/>
            <person name="Wollam A."/>
            <person name="Pepin K.H."/>
            <person name="Johnson M."/>
            <person name="Bhonagiri V."/>
            <person name="Nash W.E."/>
            <person name="Warren W."/>
            <person name="Chinwalla A."/>
            <person name="Mardis E.R."/>
            <person name="Wilson R.K."/>
        </authorList>
    </citation>
    <scope>NUCLEOTIDE SEQUENCE [LARGE SCALE GENOMIC DNA]</scope>
    <source>
        <strain evidence="1 2">DSM 13479</strain>
    </source>
</reference>
<dbReference type="EMBL" id="ACIO01000677">
    <property type="protein sequence ID" value="EFC95779.1"/>
    <property type="molecule type" value="Genomic_DNA"/>
</dbReference>
<dbReference type="Proteomes" id="UP000004968">
    <property type="component" value="Unassembled WGS sequence"/>
</dbReference>
<dbReference type="HOGENOM" id="CLU_3234607_0_0_9"/>